<dbReference type="InterPro" id="IPR001633">
    <property type="entry name" value="EAL_dom"/>
</dbReference>
<dbReference type="Pfam" id="PF00990">
    <property type="entry name" value="GGDEF"/>
    <property type="match status" value="1"/>
</dbReference>
<dbReference type="InterPro" id="IPR052155">
    <property type="entry name" value="Biofilm_reg_signaling"/>
</dbReference>
<dbReference type="SUPFAM" id="SSF141868">
    <property type="entry name" value="EAL domain-like"/>
    <property type="match status" value="1"/>
</dbReference>
<evidence type="ECO:0000313" key="4">
    <source>
        <dbReference type="EMBL" id="MDC0741080.1"/>
    </source>
</evidence>
<dbReference type="InterPro" id="IPR029787">
    <property type="entry name" value="Nucleotide_cyclase"/>
</dbReference>
<dbReference type="InterPro" id="IPR035919">
    <property type="entry name" value="EAL_sf"/>
</dbReference>
<dbReference type="CDD" id="cd01948">
    <property type="entry name" value="EAL"/>
    <property type="match status" value="1"/>
</dbReference>
<dbReference type="Gene3D" id="3.30.70.270">
    <property type="match status" value="1"/>
</dbReference>
<comment type="caution">
    <text evidence="4">The sequence shown here is derived from an EMBL/GenBank/DDBJ whole genome shotgun (WGS) entry which is preliminary data.</text>
</comment>
<evidence type="ECO:0000259" key="2">
    <source>
        <dbReference type="PROSITE" id="PS50883"/>
    </source>
</evidence>
<protein>
    <submittedName>
        <fullName evidence="4">EAL domain-containing protein</fullName>
    </submittedName>
</protein>
<evidence type="ECO:0000256" key="1">
    <source>
        <dbReference type="SAM" id="MobiDB-lite"/>
    </source>
</evidence>
<dbReference type="CDD" id="cd01949">
    <property type="entry name" value="GGDEF"/>
    <property type="match status" value="1"/>
</dbReference>
<feature type="domain" description="EAL" evidence="2">
    <location>
        <begin position="349"/>
        <end position="606"/>
    </location>
</feature>
<reference evidence="4 5" key="1">
    <citation type="submission" date="2022-11" db="EMBL/GenBank/DDBJ databases">
        <title>Minimal conservation of predation-associated metabolite biosynthetic gene clusters underscores biosynthetic potential of Myxococcota including descriptions for ten novel species: Archangium lansinium sp. nov., Myxococcus landrumus sp. nov., Nannocystis bai.</title>
        <authorList>
            <person name="Ahearne A."/>
            <person name="Stevens C."/>
            <person name="Dowd S."/>
        </authorList>
    </citation>
    <scope>NUCLEOTIDE SEQUENCE [LARGE SCALE GENOMIC DNA]</scope>
    <source>
        <strain evidence="4 5">RJM3</strain>
    </source>
</reference>
<gene>
    <name evidence="4" type="ORF">POL67_06960</name>
</gene>
<dbReference type="InterPro" id="IPR035965">
    <property type="entry name" value="PAS-like_dom_sf"/>
</dbReference>
<dbReference type="InterPro" id="IPR000160">
    <property type="entry name" value="GGDEF_dom"/>
</dbReference>
<evidence type="ECO:0000313" key="5">
    <source>
        <dbReference type="Proteomes" id="UP001221411"/>
    </source>
</evidence>
<dbReference type="SMART" id="SM00267">
    <property type="entry name" value="GGDEF"/>
    <property type="match status" value="1"/>
</dbReference>
<dbReference type="RefSeq" id="WP_271916294.1">
    <property type="nucleotide sequence ID" value="NZ_JAQNDO010000001.1"/>
</dbReference>
<dbReference type="PROSITE" id="PS50883">
    <property type="entry name" value="EAL"/>
    <property type="match status" value="1"/>
</dbReference>
<proteinExistence type="predicted"/>
<feature type="region of interest" description="Disordered" evidence="1">
    <location>
        <begin position="1"/>
        <end position="32"/>
    </location>
</feature>
<dbReference type="PANTHER" id="PTHR44757:SF4">
    <property type="entry name" value="DIGUANYLATE CYCLASE DGCE-RELATED"/>
    <property type="match status" value="1"/>
</dbReference>
<dbReference type="SMART" id="SM00052">
    <property type="entry name" value="EAL"/>
    <property type="match status" value="1"/>
</dbReference>
<dbReference type="Pfam" id="PF00563">
    <property type="entry name" value="EAL"/>
    <property type="match status" value="1"/>
</dbReference>
<name>A0ABT5EGX4_9BACT</name>
<dbReference type="Gene3D" id="3.30.450.20">
    <property type="entry name" value="PAS domain"/>
    <property type="match status" value="1"/>
</dbReference>
<organism evidence="4 5">
    <name type="scientific">Polyangium mundeleinium</name>
    <dbReference type="NCBI Taxonomy" id="2995306"/>
    <lineage>
        <taxon>Bacteria</taxon>
        <taxon>Pseudomonadati</taxon>
        <taxon>Myxococcota</taxon>
        <taxon>Polyangia</taxon>
        <taxon>Polyangiales</taxon>
        <taxon>Polyangiaceae</taxon>
        <taxon>Polyangium</taxon>
    </lineage>
</organism>
<dbReference type="EMBL" id="JAQNDO010000001">
    <property type="protein sequence ID" value="MDC0741080.1"/>
    <property type="molecule type" value="Genomic_DNA"/>
</dbReference>
<sequence>MTSSDTKDDLPEEIEADLEEDDEEERRDTREWRTRSWLPKAPLFGLDASLSELGVAILEADAEGRLVRMNATAERLTGENFEEKRGAPIDEIFRVRPVSPPTPFPSEGPTSGQLPTGLLGHTALLERKDGQIVAIRHATGIAGTGEGAPERAGKLVVFRDANVEQLLSLQIARQARYDALTGLLNRHAFAERIEHALAQSRERGVRHAIVYFDLDRFRLVNTTCGHDAGDDLLQWVATRLHEIMGPQDAAGRIGGDEFVVLLHGRDTLEAEQVVRKLQRTLHEFRFGWQKKTFPVEASMGLVPFGAEFHRAAEVLGAADQACRLAKDSGRGRLQIYMNDDQDMARSRRAMQWVASIQRHLADGRLRLFAQEIHALPPTKRRGLHFEVLVRVVGDEGQLESPVGIIQAAEDSRMMDEIDRYVVQRTLATLGALPKEHLKNLHTCAINLSALSLLREGLLDFLVEQLGKYKVPATKICFEITETAAFANLQEVLWMMQELGAMGCRFAIDDFGSGHASYGYLESLPVDYVKIDGMFVRSMLDSPLHRAIVESVQRIGGMLGIETVAESVETQPMADMLSNMGIHYAQGWLYGKPKPIGDVLATLVLPNGK</sequence>
<accession>A0ABT5EGX4</accession>
<dbReference type="Gene3D" id="3.20.20.450">
    <property type="entry name" value="EAL domain"/>
    <property type="match status" value="1"/>
</dbReference>
<feature type="domain" description="GGDEF" evidence="3">
    <location>
        <begin position="205"/>
        <end position="338"/>
    </location>
</feature>
<feature type="compositionally biased region" description="Acidic residues" evidence="1">
    <location>
        <begin position="10"/>
        <end position="25"/>
    </location>
</feature>
<dbReference type="InterPro" id="IPR043128">
    <property type="entry name" value="Rev_trsase/Diguanyl_cyclase"/>
</dbReference>
<dbReference type="NCBIfam" id="TIGR00254">
    <property type="entry name" value="GGDEF"/>
    <property type="match status" value="1"/>
</dbReference>
<keyword evidence="5" id="KW-1185">Reference proteome</keyword>
<dbReference type="Proteomes" id="UP001221411">
    <property type="component" value="Unassembled WGS sequence"/>
</dbReference>
<evidence type="ECO:0000259" key="3">
    <source>
        <dbReference type="PROSITE" id="PS50887"/>
    </source>
</evidence>
<dbReference type="PANTHER" id="PTHR44757">
    <property type="entry name" value="DIGUANYLATE CYCLASE DGCP"/>
    <property type="match status" value="1"/>
</dbReference>
<dbReference type="SUPFAM" id="SSF55785">
    <property type="entry name" value="PYP-like sensor domain (PAS domain)"/>
    <property type="match status" value="1"/>
</dbReference>
<dbReference type="PROSITE" id="PS50887">
    <property type="entry name" value="GGDEF"/>
    <property type="match status" value="1"/>
</dbReference>
<dbReference type="SUPFAM" id="SSF55073">
    <property type="entry name" value="Nucleotide cyclase"/>
    <property type="match status" value="1"/>
</dbReference>